<dbReference type="CDD" id="cd00448">
    <property type="entry name" value="YjgF_YER057c_UK114_family"/>
    <property type="match status" value="1"/>
</dbReference>
<dbReference type="InterPro" id="IPR006175">
    <property type="entry name" value="YjgF/YER057c/UK114"/>
</dbReference>
<dbReference type="GO" id="GO:0019239">
    <property type="term" value="F:deaminase activity"/>
    <property type="evidence" value="ECO:0007669"/>
    <property type="project" value="TreeGrafter"/>
</dbReference>
<evidence type="ECO:0000313" key="1">
    <source>
        <dbReference type="EMBL" id="SIR19811.1"/>
    </source>
</evidence>
<proteinExistence type="predicted"/>
<keyword evidence="2" id="KW-1185">Reference proteome</keyword>
<dbReference type="Gene3D" id="3.30.1330.40">
    <property type="entry name" value="RutC-like"/>
    <property type="match status" value="1"/>
</dbReference>
<dbReference type="GO" id="GO:0005829">
    <property type="term" value="C:cytosol"/>
    <property type="evidence" value="ECO:0007669"/>
    <property type="project" value="TreeGrafter"/>
</dbReference>
<dbReference type="OrthoDB" id="9799840at2"/>
<organism evidence="1 2">
    <name type="scientific">Micromonospora avicenniae</name>
    <dbReference type="NCBI Taxonomy" id="1198245"/>
    <lineage>
        <taxon>Bacteria</taxon>
        <taxon>Bacillati</taxon>
        <taxon>Actinomycetota</taxon>
        <taxon>Actinomycetes</taxon>
        <taxon>Micromonosporales</taxon>
        <taxon>Micromonosporaceae</taxon>
        <taxon>Micromonospora</taxon>
    </lineage>
</organism>
<dbReference type="Proteomes" id="UP000186004">
    <property type="component" value="Unassembled WGS sequence"/>
</dbReference>
<dbReference type="PANTHER" id="PTHR11803:SF39">
    <property type="entry name" value="2-IMINOBUTANOATE_2-IMINOPROPANOATE DEAMINASE"/>
    <property type="match status" value="1"/>
</dbReference>
<sequence>MTVKSQTFQFGVPWESLYGYSQAYRAGDTLYISGQLSHDMSGNFIGAGDFELQLKTTLANLDLVLEHFGASRTQIVETTVLVRNLRDNFDTLARLHLAYVGDHRPTSTVLGVSDLALPEQLVELGAVVRLDLPA</sequence>
<dbReference type="Pfam" id="PF01042">
    <property type="entry name" value="Ribonuc_L-PSP"/>
    <property type="match status" value="1"/>
</dbReference>
<dbReference type="SUPFAM" id="SSF55298">
    <property type="entry name" value="YjgF-like"/>
    <property type="match status" value="1"/>
</dbReference>
<evidence type="ECO:0000313" key="2">
    <source>
        <dbReference type="Proteomes" id="UP000186004"/>
    </source>
</evidence>
<accession>A0A1N6YZ71</accession>
<reference evidence="1 2" key="1">
    <citation type="submission" date="2017-01" db="EMBL/GenBank/DDBJ databases">
        <authorList>
            <person name="Mah S.A."/>
            <person name="Swanson W.J."/>
            <person name="Moy G.W."/>
            <person name="Vacquier V.D."/>
        </authorList>
    </citation>
    <scope>NUCLEOTIDE SEQUENCE [LARGE SCALE GENOMIC DNA]</scope>
    <source>
        <strain evidence="1 2">DSM 45758</strain>
    </source>
</reference>
<dbReference type="RefSeq" id="WP_139337987.1">
    <property type="nucleotide sequence ID" value="NZ_FTNF01000007.1"/>
</dbReference>
<dbReference type="PANTHER" id="PTHR11803">
    <property type="entry name" value="2-IMINOBUTANOATE/2-IMINOPROPANOATE DEAMINASE RIDA"/>
    <property type="match status" value="1"/>
</dbReference>
<dbReference type="EMBL" id="FTNF01000007">
    <property type="protein sequence ID" value="SIR19811.1"/>
    <property type="molecule type" value="Genomic_DNA"/>
</dbReference>
<dbReference type="AlphaFoldDB" id="A0A1N6YZ71"/>
<name>A0A1N6YZ71_9ACTN</name>
<dbReference type="STRING" id="1198245.SAMN05444858_10794"/>
<dbReference type="InterPro" id="IPR035959">
    <property type="entry name" value="RutC-like_sf"/>
</dbReference>
<gene>
    <name evidence="1" type="ORF">SAMN05444858_10794</name>
</gene>
<protein>
    <submittedName>
        <fullName evidence="1">Enamine deaminase RidA, house cleaning of reactive enamine intermediates, YjgF/YER057c/UK114 family</fullName>
    </submittedName>
</protein>